<evidence type="ECO:0000256" key="4">
    <source>
        <dbReference type="ARBA" id="ARBA00022605"/>
    </source>
</evidence>
<dbReference type="GO" id="GO:0005829">
    <property type="term" value="C:cytosol"/>
    <property type="evidence" value="ECO:0007669"/>
    <property type="project" value="TreeGrafter"/>
</dbReference>
<evidence type="ECO:0000256" key="5">
    <source>
        <dbReference type="ARBA" id="ARBA00022679"/>
    </source>
</evidence>
<dbReference type="GO" id="GO:0004765">
    <property type="term" value="F:shikimate kinase activity"/>
    <property type="evidence" value="ECO:0007669"/>
    <property type="project" value="UniProtKB-UniRule"/>
</dbReference>
<dbReference type="GO" id="GO:0009423">
    <property type="term" value="P:chorismate biosynthetic process"/>
    <property type="evidence" value="ECO:0007669"/>
    <property type="project" value="UniProtKB-UniRule"/>
</dbReference>
<proteinExistence type="inferred from homology"/>
<dbReference type="EMBL" id="RGET01000015">
    <property type="protein sequence ID" value="NBN87818.1"/>
    <property type="molecule type" value="Genomic_DNA"/>
</dbReference>
<keyword evidence="11" id="KW-0479">Metal-binding</keyword>
<evidence type="ECO:0000256" key="2">
    <source>
        <dbReference type="ARBA" id="ARBA00006997"/>
    </source>
</evidence>
<comment type="caution">
    <text evidence="11">Lacks conserved residue(s) required for the propagation of feature annotation.</text>
</comment>
<dbReference type="PANTHER" id="PTHR21087">
    <property type="entry name" value="SHIKIMATE KINASE"/>
    <property type="match status" value="1"/>
</dbReference>
<feature type="binding site" evidence="11">
    <location>
        <position position="18"/>
    </location>
    <ligand>
        <name>Mg(2+)</name>
        <dbReference type="ChEBI" id="CHEBI:18420"/>
    </ligand>
</feature>
<feature type="binding site" evidence="11">
    <location>
        <position position="121"/>
    </location>
    <ligand>
        <name>ATP</name>
        <dbReference type="ChEBI" id="CHEBI:30616"/>
    </ligand>
</feature>
<dbReference type="PANTHER" id="PTHR21087:SF16">
    <property type="entry name" value="SHIKIMATE KINASE 1, CHLOROPLASTIC"/>
    <property type="match status" value="1"/>
</dbReference>
<comment type="subcellular location">
    <subcellularLocation>
        <location evidence="11">Cytoplasm</location>
    </subcellularLocation>
</comment>
<dbReference type="EC" id="2.7.1.71" evidence="3 11"/>
<reference evidence="12" key="1">
    <citation type="submission" date="2018-10" db="EMBL/GenBank/DDBJ databases">
        <title>Iterative Subtractive Binning of Freshwater Chronoseries Metagenomes Recovers Nearly Complete Genomes from over Four Hundred Novel Species.</title>
        <authorList>
            <person name="Rodriguez-R L.M."/>
            <person name="Tsementzi D."/>
            <person name="Luo C."/>
            <person name="Konstantinidis K.T."/>
        </authorList>
    </citation>
    <scope>NUCLEOTIDE SEQUENCE</scope>
    <source>
        <strain evidence="12">WB7_6_001</strain>
        <strain evidence="13">WB8_2A_004</strain>
    </source>
</reference>
<name>A0A964UXX7_9PROT</name>
<dbReference type="SUPFAM" id="SSF52540">
    <property type="entry name" value="P-loop containing nucleoside triphosphate hydrolases"/>
    <property type="match status" value="1"/>
</dbReference>
<comment type="cofactor">
    <cofactor evidence="11">
        <name>Mg(2+)</name>
        <dbReference type="ChEBI" id="CHEBI:18420"/>
    </cofactor>
    <text evidence="11">Binds 1 Mg(2+) ion per subunit.</text>
</comment>
<evidence type="ECO:0000256" key="11">
    <source>
        <dbReference type="HAMAP-Rule" id="MF_00109"/>
    </source>
</evidence>
<keyword evidence="11" id="KW-0460">Magnesium</keyword>
<evidence type="ECO:0000256" key="10">
    <source>
        <dbReference type="ARBA" id="ARBA00048567"/>
    </source>
</evidence>
<comment type="caution">
    <text evidence="12">The sequence shown here is derived from an EMBL/GenBank/DDBJ whole genome shotgun (WGS) entry which is preliminary data.</text>
</comment>
<dbReference type="HAMAP" id="MF_00109">
    <property type="entry name" value="Shikimate_kinase"/>
    <property type="match status" value="1"/>
</dbReference>
<feature type="binding site" evidence="11">
    <location>
        <begin position="14"/>
        <end position="19"/>
    </location>
    <ligand>
        <name>ATP</name>
        <dbReference type="ChEBI" id="CHEBI:30616"/>
    </ligand>
</feature>
<dbReference type="GO" id="GO:0000287">
    <property type="term" value="F:magnesium ion binding"/>
    <property type="evidence" value="ECO:0007669"/>
    <property type="project" value="UniProtKB-UniRule"/>
</dbReference>
<comment type="similarity">
    <text evidence="2 11">Belongs to the shikimate kinase family.</text>
</comment>
<dbReference type="GO" id="GO:0008652">
    <property type="term" value="P:amino acid biosynthetic process"/>
    <property type="evidence" value="ECO:0007669"/>
    <property type="project" value="UniProtKB-KW"/>
</dbReference>
<dbReference type="InterPro" id="IPR027417">
    <property type="entry name" value="P-loop_NTPase"/>
</dbReference>
<keyword evidence="7 11" id="KW-0418">Kinase</keyword>
<feature type="binding site" evidence="11">
    <location>
        <position position="36"/>
    </location>
    <ligand>
        <name>substrate</name>
    </ligand>
</feature>
<evidence type="ECO:0000256" key="6">
    <source>
        <dbReference type="ARBA" id="ARBA00022741"/>
    </source>
</evidence>
<organism evidence="12 14">
    <name type="scientific">Candidatus Fonsibacter lacus</name>
    <dbReference type="NCBI Taxonomy" id="2576439"/>
    <lineage>
        <taxon>Bacteria</taxon>
        <taxon>Pseudomonadati</taxon>
        <taxon>Pseudomonadota</taxon>
        <taxon>Alphaproteobacteria</taxon>
        <taxon>Candidatus Pelagibacterales</taxon>
        <taxon>Candidatus Pelagibacterales incertae sedis</taxon>
        <taxon>Candidatus Fonsibacter</taxon>
    </lineage>
</organism>
<evidence type="ECO:0000256" key="8">
    <source>
        <dbReference type="ARBA" id="ARBA00022840"/>
    </source>
</evidence>
<dbReference type="InterPro" id="IPR031322">
    <property type="entry name" value="Shikimate/glucono_kinase"/>
</dbReference>
<evidence type="ECO:0000256" key="9">
    <source>
        <dbReference type="ARBA" id="ARBA00023141"/>
    </source>
</evidence>
<dbReference type="Gene3D" id="3.40.50.300">
    <property type="entry name" value="P-loop containing nucleotide triphosphate hydrolases"/>
    <property type="match status" value="1"/>
</dbReference>
<keyword evidence="4 11" id="KW-0028">Amino-acid biosynthesis</keyword>
<sequence length="174" mass="20213">MATHKSLVLVGMMGTGKSTIGKEVAKKLKIEFVDTDTLIEDDANLTIAEIFRENGEKYFRELEEKIFLKIKNDKEKIISVGGGAFINEVIRKKILKEYLSVWLNMDEDLIISRIKRNAKKRPMVDQNNIEKSIKNLKKTRDPIYKLANYEINCNLNSKNKIIEKIIDFYEKNNN</sequence>
<protein>
    <recommendedName>
        <fullName evidence="3 11">Shikimate kinase</fullName>
        <shortName evidence="11">SK</shortName>
        <ecNumber evidence="3 11">2.7.1.71</ecNumber>
    </recommendedName>
</protein>
<comment type="pathway">
    <text evidence="1 11">Metabolic intermediate biosynthesis; chorismate biosynthesis; chorismate from D-erythrose 4-phosphate and phosphoenolpyruvate: step 5/7.</text>
</comment>
<evidence type="ECO:0000313" key="13">
    <source>
        <dbReference type="EMBL" id="NCU52881.1"/>
    </source>
</evidence>
<dbReference type="AlphaFoldDB" id="A0A964UXX7"/>
<dbReference type="InterPro" id="IPR000623">
    <property type="entry name" value="Shikimate_kinase/TSH1"/>
</dbReference>
<comment type="catalytic activity">
    <reaction evidence="10 11">
        <text>shikimate + ATP = 3-phosphoshikimate + ADP + H(+)</text>
        <dbReference type="Rhea" id="RHEA:13121"/>
        <dbReference type="ChEBI" id="CHEBI:15378"/>
        <dbReference type="ChEBI" id="CHEBI:30616"/>
        <dbReference type="ChEBI" id="CHEBI:36208"/>
        <dbReference type="ChEBI" id="CHEBI:145989"/>
        <dbReference type="ChEBI" id="CHEBI:456216"/>
        <dbReference type="EC" id="2.7.1.71"/>
    </reaction>
</comment>
<keyword evidence="9 11" id="KW-0057">Aromatic amino acid biosynthesis</keyword>
<dbReference type="CDD" id="cd00464">
    <property type="entry name" value="SK"/>
    <property type="match status" value="1"/>
</dbReference>
<dbReference type="EMBL" id="RGOB01000014">
    <property type="protein sequence ID" value="NCU52881.1"/>
    <property type="molecule type" value="Genomic_DNA"/>
</dbReference>
<dbReference type="InterPro" id="IPR023000">
    <property type="entry name" value="Shikimate_kinase_CS"/>
</dbReference>
<dbReference type="PRINTS" id="PR01100">
    <property type="entry name" value="SHIKIMTKNASE"/>
</dbReference>
<feature type="binding site" evidence="11">
    <location>
        <position position="140"/>
    </location>
    <ligand>
        <name>substrate</name>
    </ligand>
</feature>
<comment type="subunit">
    <text evidence="11">Monomer.</text>
</comment>
<evidence type="ECO:0000256" key="7">
    <source>
        <dbReference type="ARBA" id="ARBA00022777"/>
    </source>
</evidence>
<dbReference type="Proteomes" id="UP000713222">
    <property type="component" value="Unassembled WGS sequence"/>
</dbReference>
<dbReference type="GO" id="GO:0005524">
    <property type="term" value="F:ATP binding"/>
    <property type="evidence" value="ECO:0007669"/>
    <property type="project" value="UniProtKB-UniRule"/>
</dbReference>
<dbReference type="Pfam" id="PF01202">
    <property type="entry name" value="SKI"/>
    <property type="match status" value="1"/>
</dbReference>
<gene>
    <name evidence="11" type="primary">aroK</name>
    <name evidence="12" type="ORF">EBV32_01840</name>
    <name evidence="13" type="ORF">EBX74_01020</name>
</gene>
<feature type="binding site" evidence="11">
    <location>
        <position position="60"/>
    </location>
    <ligand>
        <name>substrate</name>
    </ligand>
</feature>
<evidence type="ECO:0000313" key="14">
    <source>
        <dbReference type="Proteomes" id="UP000713222"/>
    </source>
</evidence>
<evidence type="ECO:0000313" key="12">
    <source>
        <dbReference type="EMBL" id="NBN87818.1"/>
    </source>
</evidence>
<evidence type="ECO:0000256" key="3">
    <source>
        <dbReference type="ARBA" id="ARBA00012154"/>
    </source>
</evidence>
<comment type="function">
    <text evidence="11">Catalyzes the specific phosphorylation of the 3-hydroxyl group of shikimic acid using ATP as a cosubstrate.</text>
</comment>
<keyword evidence="8 11" id="KW-0067">ATP-binding</keyword>
<feature type="binding site" evidence="11">
    <location>
        <position position="82"/>
    </location>
    <ligand>
        <name>substrate</name>
    </ligand>
</feature>
<evidence type="ECO:0000256" key="1">
    <source>
        <dbReference type="ARBA" id="ARBA00004842"/>
    </source>
</evidence>
<keyword evidence="5 11" id="KW-0808">Transferase</keyword>
<dbReference type="Proteomes" id="UP000747791">
    <property type="component" value="Unassembled WGS sequence"/>
</dbReference>
<keyword evidence="6 11" id="KW-0547">Nucleotide-binding</keyword>
<dbReference type="GO" id="GO:0009073">
    <property type="term" value="P:aromatic amino acid family biosynthetic process"/>
    <property type="evidence" value="ECO:0007669"/>
    <property type="project" value="UniProtKB-KW"/>
</dbReference>
<accession>A0A964UXX7</accession>
<dbReference type="PROSITE" id="PS01128">
    <property type="entry name" value="SHIKIMATE_KINASE"/>
    <property type="match status" value="1"/>
</dbReference>
<keyword evidence="11" id="KW-0963">Cytoplasm</keyword>